<dbReference type="PANTHER" id="PTHR44068">
    <property type="entry name" value="ZGC:194242"/>
    <property type="match status" value="1"/>
</dbReference>
<dbReference type="GO" id="GO:0003838">
    <property type="term" value="F:sterol 24-C-methyltransferase activity"/>
    <property type="evidence" value="ECO:0007669"/>
    <property type="project" value="TreeGrafter"/>
</dbReference>
<evidence type="ECO:0000256" key="3">
    <source>
        <dbReference type="ARBA" id="ARBA00022955"/>
    </source>
</evidence>
<comment type="pathway">
    <text evidence="7">Alkaloid biosynthesis; vindoline biosynthesis.</text>
</comment>
<dbReference type="PANTHER" id="PTHR44068:SF1">
    <property type="entry name" value="HYPOTHETICAL LOC100005854"/>
    <property type="match status" value="1"/>
</dbReference>
<evidence type="ECO:0000256" key="5">
    <source>
        <dbReference type="ARBA" id="ARBA00023166"/>
    </source>
</evidence>
<keyword evidence="3" id="KW-0752">Steroid biosynthesis</keyword>
<proteinExistence type="inferred from homology"/>
<dbReference type="InterPro" id="IPR030384">
    <property type="entry name" value="MeTrfase_SMT"/>
</dbReference>
<keyword evidence="13" id="KW-1185">Reference proteome</keyword>
<keyword evidence="1 9" id="KW-0489">Methyltransferase</keyword>
<evidence type="ECO:0000256" key="7">
    <source>
        <dbReference type="ARBA" id="ARBA00035109"/>
    </source>
</evidence>
<evidence type="ECO:0000256" key="4">
    <source>
        <dbReference type="ARBA" id="ARBA00023011"/>
    </source>
</evidence>
<evidence type="ECO:0000256" key="1">
    <source>
        <dbReference type="ARBA" id="ARBA00022603"/>
    </source>
</evidence>
<evidence type="ECO:0000256" key="9">
    <source>
        <dbReference type="PROSITE-ProRule" id="PRU01022"/>
    </source>
</evidence>
<dbReference type="Proteomes" id="UP001237642">
    <property type="component" value="Unassembled WGS sequence"/>
</dbReference>
<dbReference type="GO" id="GO:0016126">
    <property type="term" value="P:sterol biosynthetic process"/>
    <property type="evidence" value="ECO:0007669"/>
    <property type="project" value="UniProtKB-KW"/>
</dbReference>
<keyword evidence="4" id="KW-0756">Sterol biosynthesis</keyword>
<keyword evidence="2 9" id="KW-0808">Transferase</keyword>
<evidence type="ECO:0000256" key="6">
    <source>
        <dbReference type="ARBA" id="ARBA00023221"/>
    </source>
</evidence>
<dbReference type="Pfam" id="PF13649">
    <property type="entry name" value="Methyltransf_25"/>
    <property type="match status" value="1"/>
</dbReference>
<evidence type="ECO:0000259" key="11">
    <source>
        <dbReference type="PROSITE" id="PS51685"/>
    </source>
</evidence>
<keyword evidence="3" id="KW-0443">Lipid metabolism</keyword>
<dbReference type="GO" id="GO:0005783">
    <property type="term" value="C:endoplasmic reticulum"/>
    <property type="evidence" value="ECO:0007669"/>
    <property type="project" value="TreeGrafter"/>
</dbReference>
<dbReference type="SUPFAM" id="SSF53335">
    <property type="entry name" value="S-adenosyl-L-methionine-dependent methyltransferases"/>
    <property type="match status" value="1"/>
</dbReference>
<name>A0AAD8IBE7_9APIA</name>
<dbReference type="InterPro" id="IPR029063">
    <property type="entry name" value="SAM-dependent_MTases_sf"/>
</dbReference>
<evidence type="ECO:0000313" key="13">
    <source>
        <dbReference type="Proteomes" id="UP001237642"/>
    </source>
</evidence>
<keyword evidence="6" id="KW-0753">Steroid metabolism</keyword>
<dbReference type="InterPro" id="IPR050447">
    <property type="entry name" value="Erg6_SMT_methyltransf"/>
</dbReference>
<feature type="region of interest" description="Disordered" evidence="10">
    <location>
        <begin position="43"/>
        <end position="72"/>
    </location>
</feature>
<reference evidence="12" key="2">
    <citation type="submission" date="2023-05" db="EMBL/GenBank/DDBJ databases">
        <authorList>
            <person name="Schelkunov M.I."/>
        </authorList>
    </citation>
    <scope>NUCLEOTIDE SEQUENCE</scope>
    <source>
        <strain evidence="12">Hsosn_3</strain>
        <tissue evidence="12">Leaf</tissue>
    </source>
</reference>
<keyword evidence="3" id="KW-0444">Lipid biosynthesis</keyword>
<dbReference type="PROSITE" id="PS51685">
    <property type="entry name" value="SAM_MT_ERG6_SMT"/>
    <property type="match status" value="1"/>
</dbReference>
<evidence type="ECO:0000313" key="12">
    <source>
        <dbReference type="EMBL" id="KAK1381313.1"/>
    </source>
</evidence>
<accession>A0AAD8IBE7</accession>
<organism evidence="12 13">
    <name type="scientific">Heracleum sosnowskyi</name>
    <dbReference type="NCBI Taxonomy" id="360622"/>
    <lineage>
        <taxon>Eukaryota</taxon>
        <taxon>Viridiplantae</taxon>
        <taxon>Streptophyta</taxon>
        <taxon>Embryophyta</taxon>
        <taxon>Tracheophyta</taxon>
        <taxon>Spermatophyta</taxon>
        <taxon>Magnoliopsida</taxon>
        <taxon>eudicotyledons</taxon>
        <taxon>Gunneridae</taxon>
        <taxon>Pentapetalae</taxon>
        <taxon>asterids</taxon>
        <taxon>campanulids</taxon>
        <taxon>Apiales</taxon>
        <taxon>Apiaceae</taxon>
        <taxon>Apioideae</taxon>
        <taxon>apioid superclade</taxon>
        <taxon>Tordylieae</taxon>
        <taxon>Tordyliinae</taxon>
        <taxon>Heracleum</taxon>
    </lineage>
</organism>
<reference evidence="12" key="1">
    <citation type="submission" date="2023-02" db="EMBL/GenBank/DDBJ databases">
        <title>Genome of toxic invasive species Heracleum sosnowskyi carries increased number of genes despite the absence of recent whole-genome duplications.</title>
        <authorList>
            <person name="Schelkunov M."/>
            <person name="Shtratnikova V."/>
            <person name="Makarenko M."/>
            <person name="Klepikova A."/>
            <person name="Omelchenko D."/>
            <person name="Novikova G."/>
            <person name="Obukhova E."/>
            <person name="Bogdanov V."/>
            <person name="Penin A."/>
            <person name="Logacheva M."/>
        </authorList>
    </citation>
    <scope>NUCLEOTIDE SEQUENCE</scope>
    <source>
        <strain evidence="12">Hsosn_3</strain>
        <tissue evidence="12">Leaf</tissue>
    </source>
</reference>
<evidence type="ECO:0000256" key="2">
    <source>
        <dbReference type="ARBA" id="ARBA00022679"/>
    </source>
</evidence>
<comment type="similarity">
    <text evidence="8 9">Belongs to the class I-like SAM-binding methyltransferase superfamily. Erg6/SMT family.</text>
</comment>
<keyword evidence="9" id="KW-0949">S-adenosyl-L-methionine</keyword>
<dbReference type="InterPro" id="IPR041698">
    <property type="entry name" value="Methyltransf_25"/>
</dbReference>
<dbReference type="Gene3D" id="3.40.50.150">
    <property type="entry name" value="Vaccinia Virus protein VP39"/>
    <property type="match status" value="1"/>
</dbReference>
<dbReference type="EMBL" id="JAUIZM010000006">
    <property type="protein sequence ID" value="KAK1381313.1"/>
    <property type="molecule type" value="Genomic_DNA"/>
</dbReference>
<dbReference type="CDD" id="cd02440">
    <property type="entry name" value="AdoMet_MTases"/>
    <property type="match status" value="1"/>
</dbReference>
<keyword evidence="5" id="KW-1207">Sterol metabolism</keyword>
<sequence length="155" mass="17436">MEKVIWDESGQYTSVQEDYKFKQAQKIRNPKNRLKKILDSCKNKTKCGGDDIESQSQDTDEPVKKSRGGCGAQQPKIMIEDQKVLDVGCGIGGPLREIARFSATSVTGLNNNEYQITRGKKLNRVAEVDQTCDFVKGNFMKMLFPDNNFETSETS</sequence>
<dbReference type="AlphaFoldDB" id="A0AAD8IBE7"/>
<feature type="domain" description="SAM-dependent methyltransferase Erg6/SMT-type" evidence="11">
    <location>
        <begin position="80"/>
        <end position="155"/>
    </location>
</feature>
<evidence type="ECO:0000256" key="8">
    <source>
        <dbReference type="ARBA" id="ARBA00038188"/>
    </source>
</evidence>
<gene>
    <name evidence="12" type="ORF">POM88_028057</name>
</gene>
<dbReference type="GO" id="GO:0032259">
    <property type="term" value="P:methylation"/>
    <property type="evidence" value="ECO:0007669"/>
    <property type="project" value="UniProtKB-KW"/>
</dbReference>
<protein>
    <recommendedName>
        <fullName evidence="11">SAM-dependent methyltransferase Erg6/SMT-type domain-containing protein</fullName>
    </recommendedName>
</protein>
<comment type="caution">
    <text evidence="12">The sequence shown here is derived from an EMBL/GenBank/DDBJ whole genome shotgun (WGS) entry which is preliminary data.</text>
</comment>
<evidence type="ECO:0000256" key="10">
    <source>
        <dbReference type="SAM" id="MobiDB-lite"/>
    </source>
</evidence>